<dbReference type="NCBIfam" id="TIGR01571">
    <property type="entry name" value="A_thal_Cys_rich"/>
    <property type="match status" value="1"/>
</dbReference>
<dbReference type="PANTHER" id="PTHR15907">
    <property type="entry name" value="DUF614 FAMILY PROTEIN-RELATED"/>
    <property type="match status" value="1"/>
</dbReference>
<reference evidence="1" key="1">
    <citation type="submission" date="2020-07" db="EMBL/GenBank/DDBJ databases">
        <authorList>
            <person name="Lin J."/>
        </authorList>
    </citation>
    <scope>NUCLEOTIDE SEQUENCE</scope>
</reference>
<dbReference type="Pfam" id="PF04749">
    <property type="entry name" value="PLAC8"/>
    <property type="match status" value="1"/>
</dbReference>
<organism evidence="1">
    <name type="scientific">Ananas comosus var. bracteatus</name>
    <name type="common">red pineapple</name>
    <dbReference type="NCBI Taxonomy" id="296719"/>
    <lineage>
        <taxon>Eukaryota</taxon>
        <taxon>Viridiplantae</taxon>
        <taxon>Streptophyta</taxon>
        <taxon>Embryophyta</taxon>
        <taxon>Tracheophyta</taxon>
        <taxon>Spermatophyta</taxon>
        <taxon>Magnoliopsida</taxon>
        <taxon>Liliopsida</taxon>
        <taxon>Poales</taxon>
        <taxon>Bromeliaceae</taxon>
        <taxon>Bromelioideae</taxon>
        <taxon>Ananas</taxon>
    </lineage>
</organism>
<dbReference type="EMBL" id="LR862146">
    <property type="protein sequence ID" value="CAD1826696.1"/>
    <property type="molecule type" value="Genomic_DNA"/>
</dbReference>
<accession>A0A6V7P7Q8</accession>
<evidence type="ECO:0008006" key="2">
    <source>
        <dbReference type="Google" id="ProtNLM"/>
    </source>
</evidence>
<sequence length="232" mass="26213">MLLGHLARSSPFALYYPFQFKGRPVFDQRRHHTFNLSFHSFLFSFCLSLFRHVSIQAKLSAAARDGFSDEHQQRILRTVDGAQCSRNPYPPESVAWSTGLCDCCDDVSNCCMTCFCPCVTFGKIAEIVDKGSSSCGTSGALYTLIMCVTGCQCLYSCFYRSKMRALYSLQKRPCGDCCVHCFCEQCALCQEYRELKRRGFDMEIGWLANMEKQGYAAPTMPMPPPTQQGMTR</sequence>
<evidence type="ECO:0000313" key="1">
    <source>
        <dbReference type="EMBL" id="CAD1826696.1"/>
    </source>
</evidence>
<protein>
    <recommendedName>
        <fullName evidence="2">Cell number regulator 2-like</fullName>
    </recommendedName>
</protein>
<gene>
    <name evidence="1" type="ORF">CB5_LOCUS9907</name>
</gene>
<name>A0A6V7P7Q8_ANACO</name>
<dbReference type="AlphaFoldDB" id="A0A6V7P7Q8"/>
<dbReference type="InterPro" id="IPR006461">
    <property type="entry name" value="PLAC_motif_containing"/>
</dbReference>
<proteinExistence type="predicted"/>